<dbReference type="EMBL" id="BAAAHK010000018">
    <property type="protein sequence ID" value="GAA0956795.1"/>
    <property type="molecule type" value="Genomic_DNA"/>
</dbReference>
<sequence length="56" mass="5680">MASNHEQELQVARELAAKAAEVAGKLKAGTYDSVSALALTSIAHSLSVIAARGSEG</sequence>
<evidence type="ECO:0000313" key="2">
    <source>
        <dbReference type="Proteomes" id="UP001500542"/>
    </source>
</evidence>
<evidence type="ECO:0000313" key="1">
    <source>
        <dbReference type="EMBL" id="GAA0956795.1"/>
    </source>
</evidence>
<proteinExistence type="predicted"/>
<dbReference type="RefSeq" id="WP_343979539.1">
    <property type="nucleotide sequence ID" value="NZ_BAAAHK010000018.1"/>
</dbReference>
<gene>
    <name evidence="1" type="ORF">GCM10009554_66670</name>
</gene>
<dbReference type="Proteomes" id="UP001500542">
    <property type="component" value="Unassembled WGS sequence"/>
</dbReference>
<name>A0ABP4BXU5_9ACTN</name>
<keyword evidence="2" id="KW-1185">Reference proteome</keyword>
<comment type="caution">
    <text evidence="1">The sequence shown here is derived from an EMBL/GenBank/DDBJ whole genome shotgun (WGS) entry which is preliminary data.</text>
</comment>
<reference evidence="2" key="1">
    <citation type="journal article" date="2019" name="Int. J. Syst. Evol. Microbiol.">
        <title>The Global Catalogue of Microorganisms (GCM) 10K type strain sequencing project: providing services to taxonomists for standard genome sequencing and annotation.</title>
        <authorList>
            <consortium name="The Broad Institute Genomics Platform"/>
            <consortium name="The Broad Institute Genome Sequencing Center for Infectious Disease"/>
            <person name="Wu L."/>
            <person name="Ma J."/>
        </authorList>
    </citation>
    <scope>NUCLEOTIDE SEQUENCE [LARGE SCALE GENOMIC DNA]</scope>
    <source>
        <strain evidence="2">JCM 10977</strain>
    </source>
</reference>
<accession>A0ABP4BXU5</accession>
<organism evidence="1 2">
    <name type="scientific">Kribbella koreensis</name>
    <dbReference type="NCBI Taxonomy" id="57909"/>
    <lineage>
        <taxon>Bacteria</taxon>
        <taxon>Bacillati</taxon>
        <taxon>Actinomycetota</taxon>
        <taxon>Actinomycetes</taxon>
        <taxon>Propionibacteriales</taxon>
        <taxon>Kribbellaceae</taxon>
        <taxon>Kribbella</taxon>
    </lineage>
</organism>
<protein>
    <submittedName>
        <fullName evidence="1">Uncharacterized protein</fullName>
    </submittedName>
</protein>